<protein>
    <recommendedName>
        <fullName evidence="6">CHAD domain-containing protein</fullName>
    </recommendedName>
</protein>
<evidence type="ECO:0000259" key="2">
    <source>
        <dbReference type="PROSITE" id="PS51707"/>
    </source>
</evidence>
<evidence type="ECO:0000256" key="1">
    <source>
        <dbReference type="SAM" id="MobiDB-lite"/>
    </source>
</evidence>
<sequence length="587" mass="62465">MGEDAITPRNAAATLTTAGTELETERKYEPGPDSADDSFNAVPDLAAVPGIPDGAALRGSGRIALNALYFDTPDLRLSAAGATLRRRTGGDDPGWHLKTPTSDPARRTVRIEPLTTRVLDIPQPLLDEVAQLLGPDAPQALVPVVRMRTARSPRRLTAADGRVLAEIDRDRVTTHPTETSPSGLVPAAWTEIEVELGEAGDTKLLDAIDDAFVAAGLRRSAAPSKLRRALGTSAPSVPAQRAYGAVAAPSEAVKAKQKAAKAAKKADRAARAGKAAAEPSAKPAAKSAKAGRKVRRTTGDIVLGYVGKQVETLHTLEPAVRADSHDAVHRMRVAMRRLRSAFRSHENVLDPEITGPIGDDLRRLATVLGRDRDQEVRAAHLLALVDELDDASVVGPVRATVASWSAEEHAAARKGILKALDGRRWRRVRTALDGLVAEPGAGLRPLAGSAPRPALAAALRADLERFDRRARAARHADVSDPALHAARKAAKRARYCAESAVPVLGREAERAVARLTEVQDVLGAHQDRALTRETLRVLAARAQAEGDSAFTYGVLFERESSASAETASALASVWPKDRLASLLKRLP</sequence>
<dbReference type="PROSITE" id="PS51707">
    <property type="entry name" value="CYTH"/>
    <property type="match status" value="1"/>
</dbReference>
<dbReference type="PANTHER" id="PTHR39339">
    <property type="entry name" value="SLR1444 PROTEIN"/>
    <property type="match status" value="1"/>
</dbReference>
<dbReference type="SUPFAM" id="SSF55154">
    <property type="entry name" value="CYTH-like phosphatases"/>
    <property type="match status" value="1"/>
</dbReference>
<dbReference type="Pfam" id="PF01928">
    <property type="entry name" value="CYTH"/>
    <property type="match status" value="1"/>
</dbReference>
<feature type="compositionally biased region" description="Low complexity" evidence="1">
    <location>
        <begin position="11"/>
        <end position="21"/>
    </location>
</feature>
<dbReference type="InterPro" id="IPR038186">
    <property type="entry name" value="CHAD_dom_sf"/>
</dbReference>
<dbReference type="SMART" id="SM00880">
    <property type="entry name" value="CHAD"/>
    <property type="match status" value="1"/>
</dbReference>
<comment type="caution">
    <text evidence="4">The sequence shown here is derived from an EMBL/GenBank/DDBJ whole genome shotgun (WGS) entry which is preliminary data.</text>
</comment>
<organism evidence="4 5">
    <name type="scientific">Mangrovactinospora gilvigrisea</name>
    <dbReference type="NCBI Taxonomy" id="1428644"/>
    <lineage>
        <taxon>Bacteria</taxon>
        <taxon>Bacillati</taxon>
        <taxon>Actinomycetota</taxon>
        <taxon>Actinomycetes</taxon>
        <taxon>Kitasatosporales</taxon>
        <taxon>Streptomycetaceae</taxon>
        <taxon>Mangrovactinospora</taxon>
    </lineage>
</organism>
<dbReference type="STRING" id="1428644.BIV57_09175"/>
<evidence type="ECO:0000259" key="3">
    <source>
        <dbReference type="PROSITE" id="PS51708"/>
    </source>
</evidence>
<evidence type="ECO:0000313" key="4">
    <source>
        <dbReference type="EMBL" id="OIV37739.1"/>
    </source>
</evidence>
<feature type="region of interest" description="Disordered" evidence="1">
    <location>
        <begin position="85"/>
        <end position="104"/>
    </location>
</feature>
<dbReference type="RefSeq" id="WP_071656240.1">
    <property type="nucleotide sequence ID" value="NZ_MLCF01000043.1"/>
</dbReference>
<dbReference type="PANTHER" id="PTHR39339:SF1">
    <property type="entry name" value="CHAD DOMAIN-CONTAINING PROTEIN"/>
    <property type="match status" value="1"/>
</dbReference>
<dbReference type="InterPro" id="IPR007899">
    <property type="entry name" value="CHAD_dom"/>
</dbReference>
<feature type="compositionally biased region" description="Low complexity" evidence="1">
    <location>
        <begin position="272"/>
        <end position="288"/>
    </location>
</feature>
<dbReference type="PROSITE" id="PS51708">
    <property type="entry name" value="CHAD"/>
    <property type="match status" value="1"/>
</dbReference>
<dbReference type="Pfam" id="PF05235">
    <property type="entry name" value="CHAD"/>
    <property type="match status" value="1"/>
</dbReference>
<name>A0A1J7BGD4_9ACTN</name>
<dbReference type="Proteomes" id="UP000243342">
    <property type="component" value="Unassembled WGS sequence"/>
</dbReference>
<evidence type="ECO:0000313" key="5">
    <source>
        <dbReference type="Proteomes" id="UP000243342"/>
    </source>
</evidence>
<evidence type="ECO:0008006" key="6">
    <source>
        <dbReference type="Google" id="ProtNLM"/>
    </source>
</evidence>
<feature type="region of interest" description="Disordered" evidence="1">
    <location>
        <begin position="1"/>
        <end position="36"/>
    </location>
</feature>
<dbReference type="AlphaFoldDB" id="A0A1J7BGD4"/>
<keyword evidence="5" id="KW-1185">Reference proteome</keyword>
<dbReference type="EMBL" id="MLCF01000043">
    <property type="protein sequence ID" value="OIV37739.1"/>
    <property type="molecule type" value="Genomic_DNA"/>
</dbReference>
<feature type="domain" description="CYTH" evidence="2">
    <location>
        <begin position="21"/>
        <end position="236"/>
    </location>
</feature>
<dbReference type="InterPro" id="IPR033469">
    <property type="entry name" value="CYTH-like_dom_sf"/>
</dbReference>
<gene>
    <name evidence="4" type="ORF">BIV57_09175</name>
</gene>
<dbReference type="CDD" id="cd07374">
    <property type="entry name" value="CYTH-like_Pase"/>
    <property type="match status" value="1"/>
</dbReference>
<dbReference type="SMART" id="SM01118">
    <property type="entry name" value="CYTH"/>
    <property type="match status" value="1"/>
</dbReference>
<dbReference type="InterPro" id="IPR023577">
    <property type="entry name" value="CYTH_domain"/>
</dbReference>
<dbReference type="Gene3D" id="1.40.20.10">
    <property type="entry name" value="CHAD domain"/>
    <property type="match status" value="1"/>
</dbReference>
<accession>A0A1J7BGD4</accession>
<feature type="domain" description="CHAD" evidence="3">
    <location>
        <begin position="295"/>
        <end position="579"/>
    </location>
</feature>
<feature type="region of interest" description="Disordered" evidence="1">
    <location>
        <begin position="262"/>
        <end position="293"/>
    </location>
</feature>
<dbReference type="OrthoDB" id="9777271at2"/>
<reference evidence="4 5" key="1">
    <citation type="submission" date="2016-10" db="EMBL/GenBank/DDBJ databases">
        <title>Genome sequence of Streptomyces gilvigriseus MUSC 26.</title>
        <authorList>
            <person name="Lee L.-H."/>
            <person name="Ser H.-L."/>
        </authorList>
    </citation>
    <scope>NUCLEOTIDE SEQUENCE [LARGE SCALE GENOMIC DNA]</scope>
    <source>
        <strain evidence="4 5">MUSC 26</strain>
    </source>
</reference>
<dbReference type="Gene3D" id="2.40.320.10">
    <property type="entry name" value="Hypothetical Protein Pfu-838710-001"/>
    <property type="match status" value="1"/>
</dbReference>
<proteinExistence type="predicted"/>